<dbReference type="InterPro" id="IPR050397">
    <property type="entry name" value="Env_Response_Regulators"/>
</dbReference>
<dbReference type="CDD" id="cd00038">
    <property type="entry name" value="CAP_ED"/>
    <property type="match status" value="1"/>
</dbReference>
<organism evidence="2 3">
    <name type="scientific">Runella defluvii</name>
    <dbReference type="NCBI Taxonomy" id="370973"/>
    <lineage>
        <taxon>Bacteria</taxon>
        <taxon>Pseudomonadati</taxon>
        <taxon>Bacteroidota</taxon>
        <taxon>Cytophagia</taxon>
        <taxon>Cytophagales</taxon>
        <taxon>Spirosomataceae</taxon>
        <taxon>Runella</taxon>
    </lineage>
</organism>
<reference evidence="2 3" key="1">
    <citation type="submission" date="2020-08" db="EMBL/GenBank/DDBJ databases">
        <title>Genomic Encyclopedia of Type Strains, Phase IV (KMG-IV): sequencing the most valuable type-strain genomes for metagenomic binning, comparative biology and taxonomic classification.</title>
        <authorList>
            <person name="Goeker M."/>
        </authorList>
    </citation>
    <scope>NUCLEOTIDE SEQUENCE [LARGE SCALE GENOMIC DNA]</scope>
    <source>
        <strain evidence="2 3">DSM 17976</strain>
    </source>
</reference>
<evidence type="ECO:0000313" key="2">
    <source>
        <dbReference type="EMBL" id="MBB3836118.1"/>
    </source>
</evidence>
<feature type="domain" description="Cyclic nucleotide-binding" evidence="1">
    <location>
        <begin position="11"/>
        <end position="113"/>
    </location>
</feature>
<dbReference type="SMART" id="SM00100">
    <property type="entry name" value="cNMP"/>
    <property type="match status" value="1"/>
</dbReference>
<dbReference type="Gene3D" id="2.60.120.10">
    <property type="entry name" value="Jelly Rolls"/>
    <property type="match status" value="1"/>
</dbReference>
<dbReference type="PANTHER" id="PTHR24567:SF76">
    <property type="entry name" value="CYCLIC NUCLEOTIDE-BINDING DOMAIN PROTEIN"/>
    <property type="match status" value="1"/>
</dbReference>
<dbReference type="GO" id="GO:0005829">
    <property type="term" value="C:cytosol"/>
    <property type="evidence" value="ECO:0007669"/>
    <property type="project" value="TreeGrafter"/>
</dbReference>
<dbReference type="RefSeq" id="WP_183970909.1">
    <property type="nucleotide sequence ID" value="NZ_JACIBY010000001.1"/>
</dbReference>
<keyword evidence="3" id="KW-1185">Reference proteome</keyword>
<dbReference type="AlphaFoldDB" id="A0A7W5ZF12"/>
<gene>
    <name evidence="2" type="ORF">FHS57_000100</name>
</gene>
<protein>
    <submittedName>
        <fullName evidence="2">CRP-like cAMP-binding protein</fullName>
    </submittedName>
</protein>
<dbReference type="EMBL" id="JACIBY010000001">
    <property type="protein sequence ID" value="MBB3836118.1"/>
    <property type="molecule type" value="Genomic_DNA"/>
</dbReference>
<dbReference type="Pfam" id="PF00027">
    <property type="entry name" value="cNMP_binding"/>
    <property type="match status" value="1"/>
</dbReference>
<dbReference type="Proteomes" id="UP000541352">
    <property type="component" value="Unassembled WGS sequence"/>
</dbReference>
<dbReference type="GO" id="GO:0003700">
    <property type="term" value="F:DNA-binding transcription factor activity"/>
    <property type="evidence" value="ECO:0007669"/>
    <property type="project" value="TreeGrafter"/>
</dbReference>
<sequence>MMSPIIHFFDEIERLPEEAKALIAQKAKLHRFAKGEIIFQQGQVCHHMFFMVSGLARVFHGKEDKEVVDWLATQGNPFTAIDSFYARQPSRYTIEILEDSQVYSIGYDDLEALCRQFHVVERIARLVTMEQFLILQERVDMIQFQNAQQRYDTFLRRFPDLSNRLQLTHIASYLGITLETLSRIRAKY</sequence>
<evidence type="ECO:0000259" key="1">
    <source>
        <dbReference type="PROSITE" id="PS50042"/>
    </source>
</evidence>
<dbReference type="SUPFAM" id="SSF51206">
    <property type="entry name" value="cAMP-binding domain-like"/>
    <property type="match status" value="1"/>
</dbReference>
<dbReference type="InterPro" id="IPR000595">
    <property type="entry name" value="cNMP-bd_dom"/>
</dbReference>
<accession>A0A7W5ZF12</accession>
<dbReference type="InterPro" id="IPR018490">
    <property type="entry name" value="cNMP-bd_dom_sf"/>
</dbReference>
<name>A0A7W5ZF12_9BACT</name>
<dbReference type="InterPro" id="IPR014710">
    <property type="entry name" value="RmlC-like_jellyroll"/>
</dbReference>
<evidence type="ECO:0000313" key="3">
    <source>
        <dbReference type="Proteomes" id="UP000541352"/>
    </source>
</evidence>
<dbReference type="PROSITE" id="PS50042">
    <property type="entry name" value="CNMP_BINDING_3"/>
    <property type="match status" value="1"/>
</dbReference>
<comment type="caution">
    <text evidence="2">The sequence shown here is derived from an EMBL/GenBank/DDBJ whole genome shotgun (WGS) entry which is preliminary data.</text>
</comment>
<dbReference type="PANTHER" id="PTHR24567">
    <property type="entry name" value="CRP FAMILY TRANSCRIPTIONAL REGULATORY PROTEIN"/>
    <property type="match status" value="1"/>
</dbReference>
<proteinExistence type="predicted"/>